<evidence type="ECO:0000256" key="5">
    <source>
        <dbReference type="ARBA" id="ARBA00022692"/>
    </source>
</evidence>
<dbReference type="Pfam" id="PF04535">
    <property type="entry name" value="CASP_dom"/>
    <property type="match status" value="1"/>
</dbReference>
<reference evidence="10" key="1">
    <citation type="submission" date="2022-04" db="EMBL/GenBank/DDBJ databases">
        <title>Carnegiea gigantea Genome sequencing and assembly v2.</title>
        <authorList>
            <person name="Copetti D."/>
            <person name="Sanderson M.J."/>
            <person name="Burquez A."/>
            <person name="Wojciechowski M.F."/>
        </authorList>
    </citation>
    <scope>NUCLEOTIDE SEQUENCE</scope>
    <source>
        <strain evidence="10">SGP5-SGP5p</strain>
        <tissue evidence="10">Aerial part</tissue>
    </source>
</reference>
<feature type="transmembrane region" description="Helical" evidence="8">
    <location>
        <begin position="164"/>
        <end position="184"/>
    </location>
</feature>
<keyword evidence="11" id="KW-1185">Reference proteome</keyword>
<comment type="caution">
    <text evidence="10">The sequence shown here is derived from an EMBL/GenBank/DDBJ whole genome shotgun (WGS) entry which is preliminary data.</text>
</comment>
<feature type="domain" description="Casparian strip membrane protein" evidence="9">
    <location>
        <begin position="81"/>
        <end position="219"/>
    </location>
</feature>
<feature type="transmembrane region" description="Helical" evidence="8">
    <location>
        <begin position="84"/>
        <end position="105"/>
    </location>
</feature>
<organism evidence="10 11">
    <name type="scientific">Carnegiea gigantea</name>
    <dbReference type="NCBI Taxonomy" id="171969"/>
    <lineage>
        <taxon>Eukaryota</taxon>
        <taxon>Viridiplantae</taxon>
        <taxon>Streptophyta</taxon>
        <taxon>Embryophyta</taxon>
        <taxon>Tracheophyta</taxon>
        <taxon>Spermatophyta</taxon>
        <taxon>Magnoliopsida</taxon>
        <taxon>eudicotyledons</taxon>
        <taxon>Gunneridae</taxon>
        <taxon>Pentapetalae</taxon>
        <taxon>Caryophyllales</taxon>
        <taxon>Cactineae</taxon>
        <taxon>Cactaceae</taxon>
        <taxon>Cactoideae</taxon>
        <taxon>Echinocereeae</taxon>
        <taxon>Carnegiea</taxon>
    </lineage>
</organism>
<evidence type="ECO:0000256" key="4">
    <source>
        <dbReference type="ARBA" id="ARBA00022475"/>
    </source>
</evidence>
<evidence type="ECO:0000256" key="7">
    <source>
        <dbReference type="ARBA" id="ARBA00023136"/>
    </source>
</evidence>
<feature type="transmembrane region" description="Helical" evidence="8">
    <location>
        <begin position="125"/>
        <end position="152"/>
    </location>
</feature>
<evidence type="ECO:0000313" key="10">
    <source>
        <dbReference type="EMBL" id="KAJ8442975.1"/>
    </source>
</evidence>
<gene>
    <name evidence="10" type="ORF">Cgig2_019548</name>
</gene>
<feature type="transmembrane region" description="Helical" evidence="8">
    <location>
        <begin position="12"/>
        <end position="32"/>
    </location>
</feature>
<comment type="subcellular location">
    <subcellularLocation>
        <location evidence="1 8">Cell membrane</location>
        <topology evidence="1 8">Multi-pass membrane protein</topology>
    </subcellularLocation>
</comment>
<dbReference type="InterPro" id="IPR006702">
    <property type="entry name" value="CASP_dom"/>
</dbReference>
<accession>A0A9Q1KHC5</accession>
<name>A0A9Q1KHC5_9CARY</name>
<sequence>MKARKTERGIIWSNVATISAVAPSSILLFPIRRQFIPSHQQTDPILSPLSLILSLIKLHSLAMNTQNQHQQMPISRNSIPRLKLVDFSLRLSVIPLSLASLWLTVTNNDDNPDYGRIEFLNFLGLKYMVAVAAIAAVYAIFAAVSHWFGSLISKVWVFFVSDQVMAYLMVTSGSAGGELMYLAYKGDVQVTWSEACSSYGKFCSKLEIALVLHFLAFFCLLVLAVISAFRAFSMFDPPIPSSDKQVDHPQST</sequence>
<evidence type="ECO:0000256" key="2">
    <source>
        <dbReference type="ARBA" id="ARBA00007651"/>
    </source>
</evidence>
<dbReference type="InterPro" id="IPR006459">
    <property type="entry name" value="CASP/CASPL"/>
</dbReference>
<dbReference type="EMBL" id="JAKOGI010000131">
    <property type="protein sequence ID" value="KAJ8442975.1"/>
    <property type="molecule type" value="Genomic_DNA"/>
</dbReference>
<evidence type="ECO:0000256" key="8">
    <source>
        <dbReference type="RuleBase" id="RU361233"/>
    </source>
</evidence>
<keyword evidence="4 8" id="KW-1003">Cell membrane</keyword>
<dbReference type="Proteomes" id="UP001153076">
    <property type="component" value="Unassembled WGS sequence"/>
</dbReference>
<keyword evidence="6 8" id="KW-1133">Transmembrane helix</keyword>
<dbReference type="NCBIfam" id="TIGR01569">
    <property type="entry name" value="A_tha_TIGR01569"/>
    <property type="match status" value="1"/>
</dbReference>
<keyword evidence="7 8" id="KW-0472">Membrane</keyword>
<comment type="subunit">
    <text evidence="3 8">Homodimer and heterodimers.</text>
</comment>
<evidence type="ECO:0000313" key="11">
    <source>
        <dbReference type="Proteomes" id="UP001153076"/>
    </source>
</evidence>
<feature type="transmembrane region" description="Helical" evidence="8">
    <location>
        <begin position="208"/>
        <end position="229"/>
    </location>
</feature>
<protein>
    <recommendedName>
        <fullName evidence="8">CASP-like protein</fullName>
    </recommendedName>
</protein>
<evidence type="ECO:0000256" key="3">
    <source>
        <dbReference type="ARBA" id="ARBA00011489"/>
    </source>
</evidence>
<comment type="similarity">
    <text evidence="2 8">Belongs to the Casparian strip membrane proteins (CASP) family.</text>
</comment>
<keyword evidence="5 8" id="KW-0812">Transmembrane</keyword>
<evidence type="ECO:0000259" key="9">
    <source>
        <dbReference type="Pfam" id="PF04535"/>
    </source>
</evidence>
<dbReference type="PANTHER" id="PTHR33573">
    <property type="entry name" value="CASP-LIKE PROTEIN 4A4"/>
    <property type="match status" value="1"/>
</dbReference>
<comment type="caution">
    <text evidence="8">Lacks conserved residue(s) required for the propagation of feature annotation.</text>
</comment>
<proteinExistence type="inferred from homology"/>
<dbReference type="GO" id="GO:0005886">
    <property type="term" value="C:plasma membrane"/>
    <property type="evidence" value="ECO:0007669"/>
    <property type="project" value="UniProtKB-SubCell"/>
</dbReference>
<dbReference type="PANTHER" id="PTHR33573:SF30">
    <property type="entry name" value="CASP-LIKE PROTEIN 2C1-RELATED"/>
    <property type="match status" value="1"/>
</dbReference>
<evidence type="ECO:0000256" key="6">
    <source>
        <dbReference type="ARBA" id="ARBA00022989"/>
    </source>
</evidence>
<dbReference type="OrthoDB" id="755577at2759"/>
<dbReference type="AlphaFoldDB" id="A0A9Q1KHC5"/>
<evidence type="ECO:0000256" key="1">
    <source>
        <dbReference type="ARBA" id="ARBA00004651"/>
    </source>
</evidence>